<proteinExistence type="predicted"/>
<sequence length="1796" mass="183802">MGKSRSRVMGWLVVLVVCLWGGGGFGATLTHNSLNTNSTYWSGNGGWGVTGGKYGQFTCTTCHNKTTTNIKRVNQSMATFIGVSTTTPKSIVFNNVTGFGNDAGGHLTSQRICEVCHTQTKYHRYNTTGQTELNHQQANNTDCLLCHPHNTAFAPSCGTCHGYPPASATPGPGGLASPATGALPATKSGAHTAHNALSMKCETCHNAYNGAQHNTPTYKKIELGFAINNTNWTTFGTTPVTTGTYNGQLNANLTNGYTWNTNSVGTTINQSAGTSTCSLYCHGSTLTGGSASTADWSVTDGTQKACGACHGTTAASAPTAGSHTRHAGNNAGGLSLTCDKCHGSITSNAHVNGSVGWDLTALSGTASRGYTPSGGSLAVSGGTGNLAPSVAYGTCSNIYCHSNVQSPNGTGGATSYKTPTWGSGPLPSDCTGCHYGLATAFTPMSSGTHRKHIAIYSYQCSDCHNGAGSGTAKHADGNIDVSFNTTWGASAAYSQAVNTPGNGFGTCSNVSCHISTTPTWGSTLPTDCTGCHGNETTSSTALSGAHTNHLNKSTTGGGFKCKDCHAATITNTDNRTLANRTVHANGYINYTGANAGHSTVATGSHVSCATFYCHSNGKGTYLTPPTWTSGSVLSCNGCHGTTTAQGFPDYVSGGAGAYTANSHQKHNPAATDCYKCHRTTASATAGQLVSGSNDHLDRTVNARLSNFNGTFSTYSGAYSTSAKTCSATYCHGGANTTPAWGNVGSTNCTSCHSANSSLPGAHGIHYASTAVSTGSYYNYSGNQSTTTTYRFTCGSCHSGAKGAVHAGGAANANGAAQVFFAFTSATMKGSYSYGTLAGNDKGFNYSAGGTGCNTTYCHSNGQGGNGLTSVAWSTTASTGTCVQCHDTKQTGATATGLSGKHDKHMNPTNNGIIGLNNGFSCIDCHGKTVRNNTTIADKTKHVNKFVDFSSVRGGGSAKYAAGTKQCSNIYCHSNGNPGALVYVNPQAWNSTQTLSCNGCHGTSGFGAPDYANGGAGTATANSHPAHVTKLNITNTTGCATCHVKTADLATANKFKDYTAASYHLNGSPNVIFNALGGKTGTWSGSTCSATYCHGTAASPAWGSASLACNACHSANNVLPGAHGIHYASTTVAASYLTYSGNVSSTSAYRFSCGSCHSAAKGAIHANGPANANGVAQVFFAFTSATMKGSYSYGTLAGSDNGFNYSAGGTGCNTTYCHSNGQGGNGLTSVAWSTTASTGTCVQCHDTKQTGTTATGLSGKHDKHMNSTNNGMIGLNNGFNCVDCHAKTVSNNTTIADKTKHVNKFVDFSSVRGGGSAKYAVGTKQCSNVYCHSNGNPGALVYVNPQAWNSTQTLSCNGCHGTSGFGAPDYANGGAGTATANSHPTHVNYLGITTTTGCAYCHAKTVDAVTASKFKDYTAASYHLNKTPNVIAGKGVSFAWAQSTGTCSNISCHNAGSNNVAVQWGSILKCDGCHPTLSGAHNRHMGQIALSSIPGFDNFTANRSTGAGSGPTTPYGFGCANCHPIAESASHMNGTVDVVLTPIAGAGTLKNKNTNGTNNGVYNGDKTCDVVYCHSDGKNPLVIGTNGKSPVWTGSFTNADRCANCHGNQPTTAAHSAHAVGIHYDNTFSGTSGKLAKAPPYNQPTVNAAHGAGNRATTINCNICHNRTVSVSYNDKNSICVTCHNGTTATLRGNAEIADLSAHVNGSADVKFAAVNIATKAQLRNGSFDSYTAATAGGWSRNRGYKNYTSSYDLAKTTLFGTASYSGGSCSNVACHAGQTVTWTSTTVTCDSCHTRL</sequence>
<dbReference type="GO" id="GO:0016491">
    <property type="term" value="F:oxidoreductase activity"/>
    <property type="evidence" value="ECO:0007669"/>
    <property type="project" value="TreeGrafter"/>
</dbReference>
<keyword evidence="3" id="KW-1185">Reference proteome</keyword>
<name>A0A562WS19_9BACT</name>
<dbReference type="EMBL" id="VLLN01000002">
    <property type="protein sequence ID" value="TWJ33014.1"/>
    <property type="molecule type" value="Genomic_DNA"/>
</dbReference>
<dbReference type="Pfam" id="PF09698">
    <property type="entry name" value="GSu_C4xC__C2xCH"/>
    <property type="match status" value="7"/>
</dbReference>
<comment type="caution">
    <text evidence="2">The sequence shown here is derived from an EMBL/GenBank/DDBJ whole genome shotgun (WGS) entry which is preliminary data.</text>
</comment>
<dbReference type="InterPro" id="IPR036280">
    <property type="entry name" value="Multihaem_cyt_sf"/>
</dbReference>
<reference evidence="2 3" key="1">
    <citation type="submission" date="2019-07" db="EMBL/GenBank/DDBJ databases">
        <title>Genomic Encyclopedia of Archaeal and Bacterial Type Strains, Phase II (KMG-II): from individual species to whole genera.</title>
        <authorList>
            <person name="Goeker M."/>
        </authorList>
    </citation>
    <scope>NUCLEOTIDE SEQUENCE [LARGE SCALE GENOMIC DNA]</scope>
    <source>
        <strain evidence="2 3">ATCC BAA-1139</strain>
    </source>
</reference>
<evidence type="ECO:0000313" key="3">
    <source>
        <dbReference type="Proteomes" id="UP000319449"/>
    </source>
</evidence>
<dbReference type="PANTHER" id="PTHR35038">
    <property type="entry name" value="DISSIMILATORY SULFITE REDUCTASE SIRA"/>
    <property type="match status" value="1"/>
</dbReference>
<keyword evidence="1" id="KW-0732">Signal</keyword>
<protein>
    <submittedName>
        <fullName evidence="2">Putative CxxxxCH...CXXCH cytochrome family protein</fullName>
    </submittedName>
</protein>
<accession>A0A562WS19</accession>
<dbReference type="NCBIfam" id="TIGR01904">
    <property type="entry name" value="GSu_C4xC__C2xCH"/>
    <property type="match status" value="12"/>
</dbReference>
<gene>
    <name evidence="2" type="ORF">JN12_00425</name>
</gene>
<dbReference type="PANTHER" id="PTHR35038:SF6">
    <property type="entry name" value="SURFACE LOCALIZED DECAHEME CYTOCHROME C LIPOPROTEIN"/>
    <property type="match status" value="1"/>
</dbReference>
<dbReference type="RefSeq" id="WP_170241814.1">
    <property type="nucleotide sequence ID" value="NZ_VLLN01000002.1"/>
</dbReference>
<dbReference type="Proteomes" id="UP000319449">
    <property type="component" value="Unassembled WGS sequence"/>
</dbReference>
<dbReference type="InterPro" id="IPR010176">
    <property type="entry name" value="C4xCH_C2xCH_motif_GEOSU"/>
</dbReference>
<evidence type="ECO:0000256" key="1">
    <source>
        <dbReference type="ARBA" id="ARBA00022729"/>
    </source>
</evidence>
<dbReference type="InterPro" id="IPR051829">
    <property type="entry name" value="Multiheme_Cytochr_ET"/>
</dbReference>
<evidence type="ECO:0000313" key="2">
    <source>
        <dbReference type="EMBL" id="TWJ33014.1"/>
    </source>
</evidence>
<organism evidence="2 3">
    <name type="scientific">Geobacter argillaceus</name>
    <dbReference type="NCBI Taxonomy" id="345631"/>
    <lineage>
        <taxon>Bacteria</taxon>
        <taxon>Pseudomonadati</taxon>
        <taxon>Thermodesulfobacteriota</taxon>
        <taxon>Desulfuromonadia</taxon>
        <taxon>Geobacterales</taxon>
        <taxon>Geobacteraceae</taxon>
        <taxon>Geobacter</taxon>
    </lineage>
</organism>
<dbReference type="SUPFAM" id="SSF48695">
    <property type="entry name" value="Multiheme cytochromes"/>
    <property type="match status" value="9"/>
</dbReference>